<name>A0A4Y2LY75_ARAVE</name>
<dbReference type="EMBL" id="BGPR01006445">
    <property type="protein sequence ID" value="GBN19073.1"/>
    <property type="molecule type" value="Genomic_DNA"/>
</dbReference>
<gene>
    <name evidence="1" type="ORF">AVEN_1379_1</name>
</gene>
<accession>A0A4Y2LY75</accession>
<sequence>MVKSESYALKQLRESAQLRTSPQLPRPALNNDSKIQHFKVNAKIGNDKNGHDQQLSFLRRVALVFLGELCPPTAKSSPARDSSMSLLHQVGLYPASLAISGFSRECRVLSSPSNDIHHLHRVSKRLARHVRQSSCANFFAAYEQVQVPEFALSSPLVFSI</sequence>
<protein>
    <submittedName>
        <fullName evidence="1">Uncharacterized protein</fullName>
    </submittedName>
</protein>
<evidence type="ECO:0000313" key="1">
    <source>
        <dbReference type="EMBL" id="GBN19073.1"/>
    </source>
</evidence>
<keyword evidence="2" id="KW-1185">Reference proteome</keyword>
<dbReference type="Proteomes" id="UP000499080">
    <property type="component" value="Unassembled WGS sequence"/>
</dbReference>
<reference evidence="1 2" key="1">
    <citation type="journal article" date="2019" name="Sci. Rep.">
        <title>Orb-weaving spider Araneus ventricosus genome elucidates the spidroin gene catalogue.</title>
        <authorList>
            <person name="Kono N."/>
            <person name="Nakamura H."/>
            <person name="Ohtoshi R."/>
            <person name="Moran D.A.P."/>
            <person name="Shinohara A."/>
            <person name="Yoshida Y."/>
            <person name="Fujiwara M."/>
            <person name="Mori M."/>
            <person name="Tomita M."/>
            <person name="Arakawa K."/>
        </authorList>
    </citation>
    <scope>NUCLEOTIDE SEQUENCE [LARGE SCALE GENOMIC DNA]</scope>
</reference>
<comment type="caution">
    <text evidence="1">The sequence shown here is derived from an EMBL/GenBank/DDBJ whole genome shotgun (WGS) entry which is preliminary data.</text>
</comment>
<proteinExistence type="predicted"/>
<dbReference type="AlphaFoldDB" id="A0A4Y2LY75"/>
<evidence type="ECO:0000313" key="2">
    <source>
        <dbReference type="Proteomes" id="UP000499080"/>
    </source>
</evidence>
<organism evidence="1 2">
    <name type="scientific">Araneus ventricosus</name>
    <name type="common">Orbweaver spider</name>
    <name type="synonym">Epeira ventricosa</name>
    <dbReference type="NCBI Taxonomy" id="182803"/>
    <lineage>
        <taxon>Eukaryota</taxon>
        <taxon>Metazoa</taxon>
        <taxon>Ecdysozoa</taxon>
        <taxon>Arthropoda</taxon>
        <taxon>Chelicerata</taxon>
        <taxon>Arachnida</taxon>
        <taxon>Araneae</taxon>
        <taxon>Araneomorphae</taxon>
        <taxon>Entelegynae</taxon>
        <taxon>Araneoidea</taxon>
        <taxon>Araneidae</taxon>
        <taxon>Araneus</taxon>
    </lineage>
</organism>